<sequence length="1178" mass="128506">MYFSGFFLGVFLIFLSSAPGGFSDDILGCNGFVKSHVDINYSLVEIKLFTKQGSLKDHTDCAPNNGYYFLPIYDKGEYVLKISPPDGWYFEPSEVPVTIDGATDPCSTGKDINFTFKGFAIIGQVVSWGHKVGPVGVTVELFSNSSNSPTSLIQTTTTREGGEFRFSPITSGKYKIKISHPRWKVKAKEVDIEVNNSNGLVKANSLAIAGYDVLGRVTSDGQPITGVSFVLFSKEKNLSVDGCETSTLPGFTGDGLSLEGLSYVCHVLSNDKGIFTFPQLSPGSYVLVPHYKGSKSTKFDVHPRTLPFALEHGSVELPVTFQVKGFTVSGRVLWGPDGKPMSGAKVSLNGKVVFQTSADGVYNLESMRAGTYKINVQAPNVVFEEKEIKVSSTMLPDLFPKSYQVCGNLHSPTSSGPYNVDVVSESGVKTAISTDSKGSYCLFLTPGKYTFSPVIGRAQINHGLMFSPASREVVVSDNVLNNINFSQLKCTVKGKIVCMSVCPLITINLKPKSVGGALQTIAKGGVYEFTDVMPGDYDVYIEPGLGWCWDKESLSLNVFDETTVVPTFTQSGFTVTIISSHSTKVVYYSESDSKDKQDLNVGPGSTHICVPKATPYIFEPVGCHGYEEPRVKWITGSVSLTAINHANTFYIESTDVIDDLVLEVFSENKLINKVVPKVSTRGKDSVKYETTLQLKEDEVVTLVAKAGLFLFNPLSYKLKGGADCVNTTHPVFTAEKGQVIKGKITTGKNKGLGDVVVQITDESGEVIATQKSSGDGTYIFPPIKIVPNFKIIPEKEGYVLTALEKLGDFSAHKLAEIIVKVKDANTSEFLQGVLLSLSGGESYRRNAQTNVNGTMSFLSLSPGEYFLRPMMKEYKFHPTSKMIKVNEGSTVEISLSGERVAYSGIGEVTSLNGEGESGVVVEAIGLGSCNLLQEEATSGDVGVFRIRGLKPKCKYNVRVKQDVDVNHHIHTSMPDNITIEVDNSDVSGIRLYAMRPSTRIDVAVYVVPDNPEDLKTLKVRLSREESPDAAVHVAKLADFKPSPSGYSVDSMLITMPPILADGRGYILQLESSLSQATHEYVNRPIHFKAAGSFKLFRLPFSPKIKSRDAELSQSSYLILPLILMITFAYYNKDLLVSVIKLVLQKVKVTTTLNKQHSDDSSSEPFTDYPKKKSKSRKT</sequence>
<protein>
    <recommendedName>
        <fullName evidence="18">Nodal modulator</fullName>
    </recommendedName>
</protein>
<dbReference type="GeneID" id="106667170"/>
<dbReference type="InterPro" id="IPR055075">
    <property type="entry name" value="NOMO-like_N"/>
</dbReference>
<feature type="domain" description="NOMO fifth transthyretin-like" evidence="15">
    <location>
        <begin position="404"/>
        <end position="485"/>
    </location>
</feature>
<dbReference type="Pfam" id="PF23194">
    <property type="entry name" value="NOMO_5th"/>
    <property type="match status" value="1"/>
</dbReference>
<evidence type="ECO:0000259" key="9">
    <source>
        <dbReference type="Pfam" id="PF22898"/>
    </source>
</evidence>
<dbReference type="GO" id="GO:0005789">
    <property type="term" value="C:endoplasmic reticulum membrane"/>
    <property type="evidence" value="ECO:0007669"/>
    <property type="project" value="UniProtKB-SubCell"/>
</dbReference>
<feature type="region of interest" description="Disordered" evidence="7">
    <location>
        <begin position="1153"/>
        <end position="1178"/>
    </location>
</feature>
<dbReference type="OMA" id="FVFKGFG"/>
<keyword evidence="5" id="KW-1133">Transmembrane helix</keyword>
<dbReference type="AlphaFoldDB" id="A0A8I6RRV4"/>
<keyword evidence="3 8" id="KW-0732">Signal</keyword>
<evidence type="ECO:0000256" key="8">
    <source>
        <dbReference type="SAM" id="SignalP"/>
    </source>
</evidence>
<dbReference type="Gene3D" id="2.60.40.10">
    <property type="entry name" value="Immunoglobulins"/>
    <property type="match status" value="1"/>
</dbReference>
<dbReference type="Pfam" id="PF22898">
    <property type="entry name" value="NOMO1-like_1st"/>
    <property type="match status" value="1"/>
</dbReference>
<feature type="signal peptide" evidence="8">
    <location>
        <begin position="1"/>
        <end position="23"/>
    </location>
</feature>
<dbReference type="EnsemblMetazoa" id="XM_014394919.2">
    <property type="protein sequence ID" value="XP_014250405.1"/>
    <property type="gene ID" value="LOC106667170"/>
</dbReference>
<name>A0A8I6RRV4_CIMLE</name>
<dbReference type="InterPro" id="IPR056191">
    <property type="entry name" value="NOMO_12th"/>
</dbReference>
<dbReference type="Pfam" id="PF23193">
    <property type="entry name" value="NOMO_3rd"/>
    <property type="match status" value="1"/>
</dbReference>
<feature type="domain" description="NOMO third transthyretin-like" evidence="14">
    <location>
        <begin position="213"/>
        <end position="322"/>
    </location>
</feature>
<dbReference type="Pfam" id="PF22902">
    <property type="entry name" value="NOMO1-like_9th"/>
    <property type="match status" value="1"/>
</dbReference>
<evidence type="ECO:0000256" key="6">
    <source>
        <dbReference type="ARBA" id="ARBA00023136"/>
    </source>
</evidence>
<evidence type="ECO:0000256" key="1">
    <source>
        <dbReference type="ARBA" id="ARBA00004115"/>
    </source>
</evidence>
<dbReference type="PANTHER" id="PTHR23303">
    <property type="entry name" value="CARBOXYPEPTIDASE REGULATORY REGION-CONTAINING"/>
    <property type="match status" value="1"/>
</dbReference>
<keyword evidence="17" id="KW-1185">Reference proteome</keyword>
<evidence type="ECO:0000259" key="12">
    <source>
        <dbReference type="Pfam" id="PF23141"/>
    </source>
</evidence>
<evidence type="ECO:0008006" key="18">
    <source>
        <dbReference type="Google" id="ProtNLM"/>
    </source>
</evidence>
<feature type="domain" description="NOMO-like N-terminal beta-sandwich" evidence="9">
    <location>
        <begin position="31"/>
        <end position="114"/>
    </location>
</feature>
<dbReference type="OrthoDB" id="10263633at2759"/>
<feature type="chain" id="PRO_5035311571" description="Nodal modulator" evidence="8">
    <location>
        <begin position="24"/>
        <end position="1178"/>
    </location>
</feature>
<dbReference type="InterPro" id="IPR013783">
    <property type="entry name" value="Ig-like_fold"/>
</dbReference>
<evidence type="ECO:0000259" key="14">
    <source>
        <dbReference type="Pfam" id="PF23193"/>
    </source>
</evidence>
<feature type="domain" description="NOMO C-terminal transthyretin-like" evidence="13">
    <location>
        <begin position="999"/>
        <end position="1102"/>
    </location>
</feature>
<dbReference type="Pfam" id="PF23192">
    <property type="entry name" value="NOMO_12th"/>
    <property type="match status" value="1"/>
</dbReference>
<dbReference type="Gene3D" id="2.60.40.1120">
    <property type="entry name" value="Carboxypeptidase-like, regulatory domain"/>
    <property type="match status" value="1"/>
</dbReference>
<evidence type="ECO:0000259" key="15">
    <source>
        <dbReference type="Pfam" id="PF23194"/>
    </source>
</evidence>
<dbReference type="PANTHER" id="PTHR23303:SF14">
    <property type="entry name" value="BOS COMPLEX SUBUNIT NOMO1-RELATED"/>
    <property type="match status" value="1"/>
</dbReference>
<reference evidence="16" key="1">
    <citation type="submission" date="2022-01" db="UniProtKB">
        <authorList>
            <consortium name="EnsemblMetazoa"/>
        </authorList>
    </citation>
    <scope>IDENTIFICATION</scope>
</reference>
<evidence type="ECO:0000256" key="2">
    <source>
        <dbReference type="ARBA" id="ARBA00022692"/>
    </source>
</evidence>
<dbReference type="Proteomes" id="UP000494040">
    <property type="component" value="Unassembled WGS sequence"/>
</dbReference>
<dbReference type="KEGG" id="clec:106667170"/>
<dbReference type="SUPFAM" id="SSF49478">
    <property type="entry name" value="Cna protein B-type domain"/>
    <property type="match status" value="1"/>
</dbReference>
<dbReference type="GO" id="GO:0030246">
    <property type="term" value="F:carbohydrate binding"/>
    <property type="evidence" value="ECO:0007669"/>
    <property type="project" value="InterPro"/>
</dbReference>
<evidence type="ECO:0000256" key="7">
    <source>
        <dbReference type="SAM" id="MobiDB-lite"/>
    </source>
</evidence>
<keyword evidence="6" id="KW-0472">Membrane</keyword>
<feature type="domain" description="NOMO second beta-sandwich" evidence="11">
    <location>
        <begin position="116"/>
        <end position="208"/>
    </location>
</feature>
<keyword evidence="4" id="KW-0256">Endoplasmic reticulum</keyword>
<feature type="domain" description="NOMO-like ninth beta-sandwich" evidence="10">
    <location>
        <begin position="736"/>
        <end position="811"/>
    </location>
</feature>
<comment type="subcellular location">
    <subcellularLocation>
        <location evidence="1">Endoplasmic reticulum membrane</location>
        <topology evidence="1">Single-pass type I membrane protein</topology>
    </subcellularLocation>
</comment>
<dbReference type="InterPro" id="IPR056189">
    <property type="entry name" value="NOMO_3rd"/>
</dbReference>
<evidence type="ECO:0000259" key="10">
    <source>
        <dbReference type="Pfam" id="PF22902"/>
    </source>
</evidence>
<evidence type="ECO:0000259" key="13">
    <source>
        <dbReference type="Pfam" id="PF23192"/>
    </source>
</evidence>
<dbReference type="InterPro" id="IPR055074">
    <property type="entry name" value="NOMO1-3_2nd"/>
</dbReference>
<evidence type="ECO:0000256" key="3">
    <source>
        <dbReference type="ARBA" id="ARBA00022729"/>
    </source>
</evidence>
<dbReference type="RefSeq" id="XP_014250405.1">
    <property type="nucleotide sequence ID" value="XM_014394919.2"/>
</dbReference>
<dbReference type="InterPro" id="IPR056319">
    <property type="entry name" value="NOMO_7th"/>
</dbReference>
<dbReference type="InterPro" id="IPR013784">
    <property type="entry name" value="Carb-bd-like_fold"/>
</dbReference>
<accession>A0A8I6RRV4</accession>
<proteinExistence type="predicted"/>
<evidence type="ECO:0000256" key="5">
    <source>
        <dbReference type="ARBA" id="ARBA00022989"/>
    </source>
</evidence>
<dbReference type="InterPro" id="IPR055073">
    <property type="entry name" value="NOMO1-like_9th"/>
</dbReference>
<dbReference type="InterPro" id="IPR056190">
    <property type="entry name" value="NOMO_5th"/>
</dbReference>
<dbReference type="Pfam" id="PF23141">
    <property type="entry name" value="Ig_NOMO"/>
    <property type="match status" value="1"/>
</dbReference>
<dbReference type="Pfam" id="PF13620">
    <property type="entry name" value="CarboxypepD_reg"/>
    <property type="match status" value="1"/>
</dbReference>
<dbReference type="Pfam" id="PF22904">
    <property type="entry name" value="NOMO1-like_2nd"/>
    <property type="match status" value="1"/>
</dbReference>
<evidence type="ECO:0000256" key="4">
    <source>
        <dbReference type="ARBA" id="ARBA00022824"/>
    </source>
</evidence>
<organism evidence="16 17">
    <name type="scientific">Cimex lectularius</name>
    <name type="common">Bed bug</name>
    <name type="synonym">Acanthia lectularia</name>
    <dbReference type="NCBI Taxonomy" id="79782"/>
    <lineage>
        <taxon>Eukaryota</taxon>
        <taxon>Metazoa</taxon>
        <taxon>Ecdysozoa</taxon>
        <taxon>Arthropoda</taxon>
        <taxon>Hexapoda</taxon>
        <taxon>Insecta</taxon>
        <taxon>Pterygota</taxon>
        <taxon>Neoptera</taxon>
        <taxon>Paraneoptera</taxon>
        <taxon>Hemiptera</taxon>
        <taxon>Heteroptera</taxon>
        <taxon>Panheteroptera</taxon>
        <taxon>Cimicomorpha</taxon>
        <taxon>Cimicidae</taxon>
        <taxon>Cimex</taxon>
    </lineage>
</organism>
<evidence type="ECO:0000313" key="16">
    <source>
        <dbReference type="EnsemblMetazoa" id="XP_014250405.1"/>
    </source>
</evidence>
<dbReference type="SUPFAM" id="SSF49452">
    <property type="entry name" value="Starch-binding domain-like"/>
    <property type="match status" value="2"/>
</dbReference>
<feature type="domain" description="NOMO seventh transthyretin-like" evidence="12">
    <location>
        <begin position="575"/>
        <end position="644"/>
    </location>
</feature>
<evidence type="ECO:0000313" key="17">
    <source>
        <dbReference type="Proteomes" id="UP000494040"/>
    </source>
</evidence>
<dbReference type="InterPro" id="IPR051417">
    <property type="entry name" value="SDr/BOS_complex"/>
</dbReference>
<keyword evidence="2" id="KW-0812">Transmembrane</keyword>
<evidence type="ECO:0000259" key="11">
    <source>
        <dbReference type="Pfam" id="PF22904"/>
    </source>
</evidence>